<accession>C5L608</accession>
<dbReference type="AlphaFoldDB" id="C5L608"/>
<sequence length="51" mass="5854">MRSVSPLARSNEAHNDKYRCSISGFRHDKLGLLQLSVQYLKNGMSDRKDMV</sequence>
<gene>
    <name evidence="1" type="ORF">Pmar_PMAR013519</name>
</gene>
<keyword evidence="2" id="KW-1185">Reference proteome</keyword>
<dbReference type="EMBL" id="GG679667">
    <property type="protein sequence ID" value="EER07834.1"/>
    <property type="molecule type" value="Genomic_DNA"/>
</dbReference>
<reference evidence="1 2" key="1">
    <citation type="submission" date="2008-07" db="EMBL/GenBank/DDBJ databases">
        <authorList>
            <person name="El-Sayed N."/>
            <person name="Caler E."/>
            <person name="Inman J."/>
            <person name="Amedeo P."/>
            <person name="Hass B."/>
            <person name="Wortman J."/>
        </authorList>
    </citation>
    <scope>NUCLEOTIDE SEQUENCE [LARGE SCALE GENOMIC DNA]</scope>
    <source>
        <strain evidence="2">ATCC 50983 / TXsc</strain>
    </source>
</reference>
<evidence type="ECO:0000313" key="1">
    <source>
        <dbReference type="EMBL" id="EER07834.1"/>
    </source>
</evidence>
<organism evidence="2">
    <name type="scientific">Perkinsus marinus (strain ATCC 50983 / TXsc)</name>
    <dbReference type="NCBI Taxonomy" id="423536"/>
    <lineage>
        <taxon>Eukaryota</taxon>
        <taxon>Sar</taxon>
        <taxon>Alveolata</taxon>
        <taxon>Perkinsozoa</taxon>
        <taxon>Perkinsea</taxon>
        <taxon>Perkinsida</taxon>
        <taxon>Perkinsidae</taxon>
        <taxon>Perkinsus</taxon>
    </lineage>
</organism>
<protein>
    <submittedName>
        <fullName evidence="1">Uncharacterized protein</fullName>
    </submittedName>
</protein>
<dbReference type="Proteomes" id="UP000007800">
    <property type="component" value="Unassembled WGS sequence"/>
</dbReference>
<proteinExistence type="predicted"/>
<dbReference type="GeneID" id="9043043"/>
<dbReference type="RefSeq" id="XP_002776018.1">
    <property type="nucleotide sequence ID" value="XM_002775972.1"/>
</dbReference>
<dbReference type="InParanoid" id="C5L608"/>
<evidence type="ECO:0000313" key="2">
    <source>
        <dbReference type="Proteomes" id="UP000007800"/>
    </source>
</evidence>
<name>C5L608_PERM5</name>